<dbReference type="InterPro" id="IPR051825">
    <property type="entry name" value="SRCIN1"/>
</dbReference>
<sequence length="134" mass="15375">MFQPARSREIQRRRTAVVTYDPHQAGHTLEYDDQGTMSDLELPSFQRGGFTRTSLPIVRSASTSLERPLGLVFLVYGDQTKKSLLPNEITTLDTVRALFVRAFPDLNLEMLENPRKKIYLLDPATNIYFQLEDL</sequence>
<protein>
    <recommendedName>
        <fullName evidence="3">Actin interacting protein 3-like C-terminal domain-containing protein</fullName>
    </recommendedName>
</protein>
<dbReference type="GO" id="GO:0005737">
    <property type="term" value="C:cytoplasm"/>
    <property type="evidence" value="ECO:0007669"/>
    <property type="project" value="TreeGrafter"/>
</dbReference>
<dbReference type="VEuPathDB" id="VectorBase:BGLAX_034020"/>
<dbReference type="PANTHER" id="PTHR22741">
    <property type="entry name" value="P140CAP/SNIP-RELATED"/>
    <property type="match status" value="1"/>
</dbReference>
<evidence type="ECO:0000313" key="1">
    <source>
        <dbReference type="EnsemblMetazoa" id="BGLB024984-PA"/>
    </source>
</evidence>
<evidence type="ECO:0000313" key="2">
    <source>
        <dbReference type="Proteomes" id="UP000076420"/>
    </source>
</evidence>
<reference evidence="1" key="1">
    <citation type="submission" date="2020-05" db="UniProtKB">
        <authorList>
            <consortium name="EnsemblMetazoa"/>
        </authorList>
    </citation>
    <scope>IDENTIFICATION</scope>
    <source>
        <strain evidence="1">BB02</strain>
    </source>
</reference>
<accession>A0A2C9KYR1</accession>
<dbReference type="PANTHER" id="PTHR22741:SF10">
    <property type="entry name" value="COILED-COIL DOMAIN-CONTAINING PROTEIN CG32809"/>
    <property type="match status" value="1"/>
</dbReference>
<dbReference type="Proteomes" id="UP000076420">
    <property type="component" value="Unassembled WGS sequence"/>
</dbReference>
<evidence type="ECO:0008006" key="3">
    <source>
        <dbReference type="Google" id="ProtNLM"/>
    </source>
</evidence>
<proteinExistence type="predicted"/>
<dbReference type="VEuPathDB" id="VectorBase:BGLB024984"/>
<name>A0A2C9KYR1_BIOGL</name>
<dbReference type="STRING" id="6526.A0A2C9KYR1"/>
<organism evidence="1 2">
    <name type="scientific">Biomphalaria glabrata</name>
    <name type="common">Bloodfluke planorb</name>
    <name type="synonym">Freshwater snail</name>
    <dbReference type="NCBI Taxonomy" id="6526"/>
    <lineage>
        <taxon>Eukaryota</taxon>
        <taxon>Metazoa</taxon>
        <taxon>Spiralia</taxon>
        <taxon>Lophotrochozoa</taxon>
        <taxon>Mollusca</taxon>
        <taxon>Gastropoda</taxon>
        <taxon>Heterobranchia</taxon>
        <taxon>Euthyneura</taxon>
        <taxon>Panpulmonata</taxon>
        <taxon>Hygrophila</taxon>
        <taxon>Lymnaeoidea</taxon>
        <taxon>Planorbidae</taxon>
        <taxon>Biomphalaria</taxon>
    </lineage>
</organism>
<dbReference type="EnsemblMetazoa" id="BGLB024984-RA">
    <property type="protein sequence ID" value="BGLB024984-PA"/>
    <property type="gene ID" value="BGLB024984"/>
</dbReference>
<dbReference type="AlphaFoldDB" id="A0A2C9KYR1"/>